<accession>A0ABP3QHY4</accession>
<proteinExistence type="predicted"/>
<name>A0ABP3QHY4_9PROT</name>
<reference evidence="2" key="1">
    <citation type="journal article" date="2019" name="Int. J. Syst. Evol. Microbiol.">
        <title>The Global Catalogue of Microorganisms (GCM) 10K type strain sequencing project: providing services to taxonomists for standard genome sequencing and annotation.</title>
        <authorList>
            <consortium name="The Broad Institute Genomics Platform"/>
            <consortium name="The Broad Institute Genome Sequencing Center for Infectious Disease"/>
            <person name="Wu L."/>
            <person name="Ma J."/>
        </authorList>
    </citation>
    <scope>NUCLEOTIDE SEQUENCE [LARGE SCALE GENOMIC DNA]</scope>
    <source>
        <strain evidence="2">JCM 9933</strain>
    </source>
</reference>
<sequence>MITGMLAPTEPTLRRRRQGFRGPMRSLALALAAFGLASAPWVSTPAAAARAPSRAAAVPNADRGAVEAARRFLCPHGGTPRRGGRCRSGGAMAAVAGGGADASVRGWDAGLPAVTRRQAPCPGGTVQARVLFWDDTVRCVPR</sequence>
<protein>
    <submittedName>
        <fullName evidence="1">Uncharacterized protein</fullName>
    </submittedName>
</protein>
<evidence type="ECO:0000313" key="2">
    <source>
        <dbReference type="Proteomes" id="UP001501588"/>
    </source>
</evidence>
<organism evidence="1 2">
    <name type="scientific">Craurococcus roseus</name>
    <dbReference type="NCBI Taxonomy" id="77585"/>
    <lineage>
        <taxon>Bacteria</taxon>
        <taxon>Pseudomonadati</taxon>
        <taxon>Pseudomonadota</taxon>
        <taxon>Alphaproteobacteria</taxon>
        <taxon>Acetobacterales</taxon>
        <taxon>Acetobacteraceae</taxon>
        <taxon>Craurococcus</taxon>
    </lineage>
</organism>
<gene>
    <name evidence="1" type="ORF">GCM10009416_27740</name>
</gene>
<evidence type="ECO:0000313" key="1">
    <source>
        <dbReference type="EMBL" id="GAA0587627.1"/>
    </source>
</evidence>
<keyword evidence="2" id="KW-1185">Reference proteome</keyword>
<dbReference type="Proteomes" id="UP001501588">
    <property type="component" value="Unassembled WGS sequence"/>
</dbReference>
<dbReference type="EMBL" id="BAAAFZ010000038">
    <property type="protein sequence ID" value="GAA0587627.1"/>
    <property type="molecule type" value="Genomic_DNA"/>
</dbReference>
<comment type="caution">
    <text evidence="1">The sequence shown here is derived from an EMBL/GenBank/DDBJ whole genome shotgun (WGS) entry which is preliminary data.</text>
</comment>